<name>A0A2N9ARQ9_METEX</name>
<dbReference type="EMBL" id="LT962688">
    <property type="protein sequence ID" value="SOR29860.1"/>
    <property type="molecule type" value="Genomic_DNA"/>
</dbReference>
<evidence type="ECO:0000313" key="2">
    <source>
        <dbReference type="EMBL" id="SOR29860.1"/>
    </source>
</evidence>
<dbReference type="Proteomes" id="UP000233769">
    <property type="component" value="Chromosome tk0001"/>
</dbReference>
<evidence type="ECO:0000313" key="3">
    <source>
        <dbReference type="Proteomes" id="UP000233769"/>
    </source>
</evidence>
<feature type="region of interest" description="Disordered" evidence="1">
    <location>
        <begin position="1"/>
        <end position="74"/>
    </location>
</feature>
<evidence type="ECO:0000256" key="1">
    <source>
        <dbReference type="SAM" id="MobiDB-lite"/>
    </source>
</evidence>
<proteinExistence type="predicted"/>
<dbReference type="AlphaFoldDB" id="A0A2N9ARQ9"/>
<organism evidence="2 3">
    <name type="scientific">Methylorubrum extorquens</name>
    <name type="common">Methylobacterium dichloromethanicum</name>
    <name type="synonym">Methylobacterium extorquens</name>
    <dbReference type="NCBI Taxonomy" id="408"/>
    <lineage>
        <taxon>Bacteria</taxon>
        <taxon>Pseudomonadati</taxon>
        <taxon>Pseudomonadota</taxon>
        <taxon>Alphaproteobacteria</taxon>
        <taxon>Hyphomicrobiales</taxon>
        <taxon>Methylobacteriaceae</taxon>
        <taxon>Methylorubrum</taxon>
    </lineage>
</organism>
<sequence length="74" mass="7566">MVDDKRTLGPFASSAVSSMAGGGGVKRMQAEVPKVIAGSNPRHDDQVGESGSERSAEAPPGSGARGRSTIRISR</sequence>
<accession>A0A2N9ARQ9</accession>
<feature type="compositionally biased region" description="Basic and acidic residues" evidence="1">
    <location>
        <begin position="41"/>
        <end position="56"/>
    </location>
</feature>
<gene>
    <name evidence="2" type="ORF">TK0001_3258</name>
</gene>
<protein>
    <submittedName>
        <fullName evidence="2">Uncharacterized protein</fullName>
    </submittedName>
</protein>
<reference evidence="3" key="1">
    <citation type="submission" date="2017-10" db="EMBL/GenBank/DDBJ databases">
        <authorList>
            <person name="Regsiter A."/>
            <person name="William W."/>
        </authorList>
    </citation>
    <scope>NUCLEOTIDE SEQUENCE [LARGE SCALE GENOMIC DNA]</scope>
</reference>